<dbReference type="Gene3D" id="3.30.40.10">
    <property type="entry name" value="Zinc/RING finger domain, C3HC4 (zinc finger)"/>
    <property type="match status" value="1"/>
</dbReference>
<reference evidence="5 6" key="1">
    <citation type="submission" date="2016-05" db="EMBL/GenBank/DDBJ databases">
        <title>A degradative enzymes factory behind the ericoid mycorrhizal symbiosis.</title>
        <authorList>
            <consortium name="DOE Joint Genome Institute"/>
            <person name="Martino E."/>
            <person name="Morin E."/>
            <person name="Grelet G."/>
            <person name="Kuo A."/>
            <person name="Kohler A."/>
            <person name="Daghino S."/>
            <person name="Barry K."/>
            <person name="Choi C."/>
            <person name="Cichocki N."/>
            <person name="Clum A."/>
            <person name="Copeland A."/>
            <person name="Hainaut M."/>
            <person name="Haridas S."/>
            <person name="Labutti K."/>
            <person name="Lindquist E."/>
            <person name="Lipzen A."/>
            <person name="Khouja H.-R."/>
            <person name="Murat C."/>
            <person name="Ohm R."/>
            <person name="Olson A."/>
            <person name="Spatafora J."/>
            <person name="Veneault-Fourrey C."/>
            <person name="Henrissat B."/>
            <person name="Grigoriev I."/>
            <person name="Martin F."/>
            <person name="Perotto S."/>
        </authorList>
    </citation>
    <scope>NUCLEOTIDE SEQUENCE [LARGE SCALE GENOMIC DNA]</scope>
    <source>
        <strain evidence="5 6">UAMH 7357</strain>
    </source>
</reference>
<dbReference type="GO" id="GO:0008270">
    <property type="term" value="F:zinc ion binding"/>
    <property type="evidence" value="ECO:0007669"/>
    <property type="project" value="UniProtKB-KW"/>
</dbReference>
<evidence type="ECO:0000313" key="5">
    <source>
        <dbReference type="EMBL" id="PMD22659.1"/>
    </source>
</evidence>
<dbReference type="EMBL" id="KZ613477">
    <property type="protein sequence ID" value="PMD22659.1"/>
    <property type="molecule type" value="Genomic_DNA"/>
</dbReference>
<dbReference type="Proteomes" id="UP000235672">
    <property type="component" value="Unassembled WGS sequence"/>
</dbReference>
<evidence type="ECO:0000256" key="2">
    <source>
        <dbReference type="ARBA" id="ARBA00022771"/>
    </source>
</evidence>
<dbReference type="OrthoDB" id="3538597at2759"/>
<dbReference type="InterPro" id="IPR001965">
    <property type="entry name" value="Znf_PHD"/>
</dbReference>
<evidence type="ECO:0000313" key="6">
    <source>
        <dbReference type="Proteomes" id="UP000235672"/>
    </source>
</evidence>
<dbReference type="SMART" id="SM00249">
    <property type="entry name" value="PHD"/>
    <property type="match status" value="1"/>
</dbReference>
<evidence type="ECO:0000256" key="1">
    <source>
        <dbReference type="ARBA" id="ARBA00022723"/>
    </source>
</evidence>
<keyword evidence="6" id="KW-1185">Reference proteome</keyword>
<keyword evidence="2" id="KW-0863">Zinc-finger</keyword>
<dbReference type="InterPro" id="IPR019786">
    <property type="entry name" value="Zinc_finger_PHD-type_CS"/>
</dbReference>
<protein>
    <recommendedName>
        <fullName evidence="4">Zinc finger PHD-type domain-containing protein</fullName>
    </recommendedName>
</protein>
<dbReference type="AlphaFoldDB" id="A0A2J6Q8Q5"/>
<organism evidence="5 6">
    <name type="scientific">Hyaloscypha hepaticicola</name>
    <dbReference type="NCBI Taxonomy" id="2082293"/>
    <lineage>
        <taxon>Eukaryota</taxon>
        <taxon>Fungi</taxon>
        <taxon>Dikarya</taxon>
        <taxon>Ascomycota</taxon>
        <taxon>Pezizomycotina</taxon>
        <taxon>Leotiomycetes</taxon>
        <taxon>Helotiales</taxon>
        <taxon>Hyaloscyphaceae</taxon>
        <taxon>Hyaloscypha</taxon>
    </lineage>
</organism>
<dbReference type="InterPro" id="IPR011011">
    <property type="entry name" value="Znf_FYVE_PHD"/>
</dbReference>
<sequence length="851" mass="98220">METDACRGVLVNFANSLANEAELKSVGLKWYLAAGAVAAESNPSHSLSSYLSSSISSIIDCYCDIVLIHSIMAARKKSDNCSLQAHDIYFQKREAVGKCPTALQDLFKLVIGIKDLKADHFGGYPTADSNHSLFPCTACSVFTAFCPRQQYERELKSEADELSITCSDNRRPDDNEEKWVQELGPIVFYRFDREREEKHERARHHHCFICRKHYPISSRPLINRASARSIERRIGTLFNDPEENICKERLTHLNLPNFDMVGQLAYPEFENEGKKIPDLTIGLHSYDLNRWAETPDLMLLRDDRVRMFDQKLLRKLEDKGYITPPFCRPGSHGRSVGDMSLAFPFAFWEAKREGGGSDHQSAKTQNAIKVKLMLDWQDKISKSADVPWCPLVWYFVSIGSKWELHGCHFQPNTIATDGRICVLMMLWSGDSANIDEALQLLYIIDIIALWGEHKYKPFAGACIRRFEAELDNKPPPPLQTTLLGQQLEINKETFSWLFPEPQRACFGHLKRITPFQQSLDLMSKSLSRSPGPQSQQLPQRIEQLSFKSIARDYIIPERDHFIWLLDRDTYARDLLIVRVDQDGSILPPLVVFHSHRWNQRDFKKVIKQERARIPDSVLTEFRVQRDNSSYVKNCVLRDPQYFRKPQTQFCAIIPMDLKAYDRQRGPDYVEDTAFGRFEELLALPQLIKDAEKANKQWCTCKAHWNKYGPSMIQCNYLKCPIGWYHHECVGLKEGLEIDLWLCKRCKNRRLNELCDFDDDEEIDEKIRNASDNRIQRGKTLARVWEAHKWPSAAQVRRVVNRLSSRIVIKTTSKNTFDTVPGLNIKDRGDTISWAIVRDNPKEMMAVRPGGR</sequence>
<name>A0A2J6Q8Q5_9HELO</name>
<dbReference type="InterPro" id="IPR013083">
    <property type="entry name" value="Znf_RING/FYVE/PHD"/>
</dbReference>
<accession>A0A2J6Q8Q5</accession>
<proteinExistence type="predicted"/>
<feature type="domain" description="Zinc finger PHD-type" evidence="4">
    <location>
        <begin position="697"/>
        <end position="746"/>
    </location>
</feature>
<evidence type="ECO:0000256" key="3">
    <source>
        <dbReference type="ARBA" id="ARBA00022833"/>
    </source>
</evidence>
<dbReference type="STRING" id="1745343.A0A2J6Q8Q5"/>
<gene>
    <name evidence="5" type="ORF">NA56DRAFT_94092</name>
</gene>
<dbReference type="PROSITE" id="PS01359">
    <property type="entry name" value="ZF_PHD_1"/>
    <property type="match status" value="1"/>
</dbReference>
<keyword evidence="1" id="KW-0479">Metal-binding</keyword>
<keyword evidence="3" id="KW-0862">Zinc</keyword>
<dbReference type="SUPFAM" id="SSF57903">
    <property type="entry name" value="FYVE/PHD zinc finger"/>
    <property type="match status" value="1"/>
</dbReference>
<evidence type="ECO:0000259" key="4">
    <source>
        <dbReference type="SMART" id="SM00249"/>
    </source>
</evidence>